<dbReference type="Gene3D" id="2.170.270.10">
    <property type="entry name" value="SET domain"/>
    <property type="match status" value="1"/>
</dbReference>
<organism evidence="5 6">
    <name type="scientific">Pandoraea faecigallinarum</name>
    <dbReference type="NCBI Taxonomy" id="656179"/>
    <lineage>
        <taxon>Bacteria</taxon>
        <taxon>Pseudomonadati</taxon>
        <taxon>Pseudomonadota</taxon>
        <taxon>Betaproteobacteria</taxon>
        <taxon>Burkholderiales</taxon>
        <taxon>Burkholderiaceae</taxon>
        <taxon>Pandoraea</taxon>
    </lineage>
</organism>
<dbReference type="InterPro" id="IPR053201">
    <property type="entry name" value="Flavunoidine_N-MTase"/>
</dbReference>
<evidence type="ECO:0000256" key="2">
    <source>
        <dbReference type="ARBA" id="ARBA00022691"/>
    </source>
</evidence>
<feature type="domain" description="Post-SET" evidence="4">
    <location>
        <begin position="123"/>
        <end position="139"/>
    </location>
</feature>
<dbReference type="PANTHER" id="PTHR12350">
    <property type="entry name" value="HISTONE-LYSINE N-METHYLTRANSFERASE-RELATED"/>
    <property type="match status" value="1"/>
</dbReference>
<evidence type="ECO:0000313" key="5">
    <source>
        <dbReference type="EMBL" id="AKM31229.1"/>
    </source>
</evidence>
<keyword evidence="2" id="KW-0949">S-adenosyl-L-methionine</keyword>
<dbReference type="PANTHER" id="PTHR12350:SF19">
    <property type="entry name" value="SET DOMAIN-CONTAINING PROTEIN"/>
    <property type="match status" value="1"/>
</dbReference>
<dbReference type="SUPFAM" id="SSF82199">
    <property type="entry name" value="SET domain"/>
    <property type="match status" value="1"/>
</dbReference>
<evidence type="ECO:0008006" key="7">
    <source>
        <dbReference type="Google" id="ProtNLM"/>
    </source>
</evidence>
<evidence type="ECO:0000313" key="6">
    <source>
        <dbReference type="Proteomes" id="UP000035651"/>
    </source>
</evidence>
<name>A0A0H3WSQ6_9BURK</name>
<dbReference type="PATRIC" id="fig|656179.3.peg.3301"/>
<dbReference type="STRING" id="656179.AB870_15500"/>
<feature type="domain" description="SET" evidence="3">
    <location>
        <begin position="21"/>
        <end position="115"/>
    </location>
</feature>
<dbReference type="PROSITE" id="PS50280">
    <property type="entry name" value="SET"/>
    <property type="match status" value="1"/>
</dbReference>
<dbReference type="KEGG" id="pfg:AB870_15500"/>
<dbReference type="InterPro" id="IPR046341">
    <property type="entry name" value="SET_dom_sf"/>
</dbReference>
<sequence>MGEMHFSYLFESLEDEYPSPSKFEVCRYGAGEDRGVRALVPFVRAELVSRMTGLLGNQRRLHTLQVSETTHLYDPNFAGMLLHSCSPSVVLDMHRLDIYALRDIEAGEFLTMDYASTEETLARQFRCVCGAEGCRRWITGYKELPNREGMAYLATLIGNGKIEGAKR</sequence>
<dbReference type="PROSITE" id="PS50868">
    <property type="entry name" value="POST_SET"/>
    <property type="match status" value="1"/>
</dbReference>
<keyword evidence="6" id="KW-1185">Reference proteome</keyword>
<dbReference type="AlphaFoldDB" id="A0A0H3WSQ6"/>
<gene>
    <name evidence="5" type="ORF">AB870_15500</name>
</gene>
<keyword evidence="1" id="KW-0808">Transferase</keyword>
<dbReference type="Pfam" id="PF00856">
    <property type="entry name" value="SET"/>
    <property type="match status" value="1"/>
</dbReference>
<protein>
    <recommendedName>
        <fullName evidence="7">Post-SET domain-containing protein</fullName>
    </recommendedName>
</protein>
<dbReference type="EMBL" id="CP011807">
    <property type="protein sequence ID" value="AKM31229.1"/>
    <property type="molecule type" value="Genomic_DNA"/>
</dbReference>
<dbReference type="InterPro" id="IPR003616">
    <property type="entry name" value="Post-SET_dom"/>
</dbReference>
<dbReference type="InterPro" id="IPR001214">
    <property type="entry name" value="SET_dom"/>
</dbReference>
<dbReference type="GO" id="GO:0016740">
    <property type="term" value="F:transferase activity"/>
    <property type="evidence" value="ECO:0007669"/>
    <property type="project" value="UniProtKB-KW"/>
</dbReference>
<evidence type="ECO:0000259" key="3">
    <source>
        <dbReference type="PROSITE" id="PS50280"/>
    </source>
</evidence>
<evidence type="ECO:0000256" key="1">
    <source>
        <dbReference type="ARBA" id="ARBA00022679"/>
    </source>
</evidence>
<accession>A0A0H3WSQ6</accession>
<dbReference type="Proteomes" id="UP000035651">
    <property type="component" value="Chromosome"/>
</dbReference>
<dbReference type="RefSeq" id="WP_047907032.1">
    <property type="nucleotide sequence ID" value="NZ_CP011807.3"/>
</dbReference>
<evidence type="ECO:0000259" key="4">
    <source>
        <dbReference type="PROSITE" id="PS50868"/>
    </source>
</evidence>
<reference evidence="5" key="1">
    <citation type="submission" date="2016-06" db="EMBL/GenBank/DDBJ databases">
        <title>Complete Genome Sequence of Pandoraea faecigallinarum DSM-23572.</title>
        <authorList>
            <person name="Yong D."/>
            <person name="Ee R."/>
            <person name="Lim Y.-L."/>
            <person name="Yin W.-F."/>
            <person name="Chan K.-G."/>
        </authorList>
    </citation>
    <scope>NUCLEOTIDE SEQUENCE</scope>
    <source>
        <strain evidence="5">DSM 23572</strain>
    </source>
</reference>
<proteinExistence type="predicted"/>
<dbReference type="OrthoDB" id="671472at2"/>